<keyword evidence="2" id="KW-1185">Reference proteome</keyword>
<gene>
    <name evidence="1" type="ORF">H6F44_01430</name>
</gene>
<name>A0A926UPA3_9CYAN</name>
<comment type="caution">
    <text evidence="1">The sequence shown here is derived from an EMBL/GenBank/DDBJ whole genome shotgun (WGS) entry which is preliminary data.</text>
</comment>
<reference evidence="1" key="1">
    <citation type="journal article" date="2015" name="ISME J.">
        <title>Draft Genome Sequence of Streptomyces incarnatus NRRL8089, which Produces the Nucleoside Antibiotic Sinefungin.</title>
        <authorList>
            <person name="Oshima K."/>
            <person name="Hattori M."/>
            <person name="Shimizu H."/>
            <person name="Fukuda K."/>
            <person name="Nemoto M."/>
            <person name="Inagaki K."/>
            <person name="Tamura T."/>
        </authorList>
    </citation>
    <scope>NUCLEOTIDE SEQUENCE</scope>
    <source>
        <strain evidence="1">FACHB-1277</strain>
    </source>
</reference>
<reference evidence="1" key="2">
    <citation type="submission" date="2020-08" db="EMBL/GenBank/DDBJ databases">
        <authorList>
            <person name="Chen M."/>
            <person name="Teng W."/>
            <person name="Zhao L."/>
            <person name="Hu C."/>
            <person name="Zhou Y."/>
            <person name="Han B."/>
            <person name="Song L."/>
            <person name="Shu W."/>
        </authorList>
    </citation>
    <scope>NUCLEOTIDE SEQUENCE</scope>
    <source>
        <strain evidence="1">FACHB-1277</strain>
    </source>
</reference>
<evidence type="ECO:0000313" key="1">
    <source>
        <dbReference type="EMBL" id="MBD2148794.1"/>
    </source>
</evidence>
<dbReference type="AlphaFoldDB" id="A0A926UPA3"/>
<proteinExistence type="predicted"/>
<organism evidence="1 2">
    <name type="scientific">Pseudanabaena cinerea FACHB-1277</name>
    <dbReference type="NCBI Taxonomy" id="2949581"/>
    <lineage>
        <taxon>Bacteria</taxon>
        <taxon>Bacillati</taxon>
        <taxon>Cyanobacteriota</taxon>
        <taxon>Cyanophyceae</taxon>
        <taxon>Pseudanabaenales</taxon>
        <taxon>Pseudanabaenaceae</taxon>
        <taxon>Pseudanabaena</taxon>
        <taxon>Pseudanabaena cinerea</taxon>
    </lineage>
</organism>
<dbReference type="Proteomes" id="UP000631421">
    <property type="component" value="Unassembled WGS sequence"/>
</dbReference>
<dbReference type="EMBL" id="JACJPY010000003">
    <property type="protein sequence ID" value="MBD2148794.1"/>
    <property type="molecule type" value="Genomic_DNA"/>
</dbReference>
<accession>A0A926UPA3</accession>
<dbReference type="RefSeq" id="WP_190349137.1">
    <property type="nucleotide sequence ID" value="NZ_JACJPY010000003.1"/>
</dbReference>
<evidence type="ECO:0000313" key="2">
    <source>
        <dbReference type="Proteomes" id="UP000631421"/>
    </source>
</evidence>
<protein>
    <submittedName>
        <fullName evidence="1">Uncharacterized protein</fullName>
    </submittedName>
</protein>
<sequence length="59" mass="6387">MAGLPCLRQEYDFYVNSNLYGKGILLCKAIGSRSVIFHLDGSQEALVKIANSAIANEAL</sequence>